<dbReference type="AlphaFoldDB" id="K0R1H9"/>
<sequence length="93" mass="10378">MLIIGPQPPSDAPKSSSGGRLAGRKKLHLLSSSLFRFQPHGEDTRSSTRCRKAGQPQVWSRDRSFRERERSMILSLRSQRAVETMAAPELGAM</sequence>
<feature type="region of interest" description="Disordered" evidence="1">
    <location>
        <begin position="38"/>
        <end position="64"/>
    </location>
</feature>
<feature type="compositionally biased region" description="Pro residues" evidence="1">
    <location>
        <begin position="1"/>
        <end position="11"/>
    </location>
</feature>
<name>K0R1H9_THAOC</name>
<evidence type="ECO:0000313" key="3">
    <source>
        <dbReference type="Proteomes" id="UP000266841"/>
    </source>
</evidence>
<evidence type="ECO:0000313" key="2">
    <source>
        <dbReference type="EMBL" id="EJK45780.1"/>
    </source>
</evidence>
<accession>K0R1H9</accession>
<proteinExistence type="predicted"/>
<reference evidence="2 3" key="1">
    <citation type="journal article" date="2012" name="Genome Biol.">
        <title>Genome and low-iron response of an oceanic diatom adapted to chronic iron limitation.</title>
        <authorList>
            <person name="Lommer M."/>
            <person name="Specht M."/>
            <person name="Roy A.S."/>
            <person name="Kraemer L."/>
            <person name="Andreson R."/>
            <person name="Gutowska M.A."/>
            <person name="Wolf J."/>
            <person name="Bergner S.V."/>
            <person name="Schilhabel M.B."/>
            <person name="Klostermeier U.C."/>
            <person name="Beiko R.G."/>
            <person name="Rosenstiel P."/>
            <person name="Hippler M."/>
            <person name="Laroche J."/>
        </authorList>
    </citation>
    <scope>NUCLEOTIDE SEQUENCE [LARGE SCALE GENOMIC DNA]</scope>
    <source>
        <strain evidence="2 3">CCMP1005</strain>
    </source>
</reference>
<comment type="caution">
    <text evidence="2">The sequence shown here is derived from an EMBL/GenBank/DDBJ whole genome shotgun (WGS) entry which is preliminary data.</text>
</comment>
<protein>
    <submittedName>
        <fullName evidence="2">Uncharacterized protein</fullName>
    </submittedName>
</protein>
<gene>
    <name evidence="2" type="ORF">THAOC_35588</name>
</gene>
<evidence type="ECO:0000256" key="1">
    <source>
        <dbReference type="SAM" id="MobiDB-lite"/>
    </source>
</evidence>
<organism evidence="2 3">
    <name type="scientific">Thalassiosira oceanica</name>
    <name type="common">Marine diatom</name>
    <dbReference type="NCBI Taxonomy" id="159749"/>
    <lineage>
        <taxon>Eukaryota</taxon>
        <taxon>Sar</taxon>
        <taxon>Stramenopiles</taxon>
        <taxon>Ochrophyta</taxon>
        <taxon>Bacillariophyta</taxon>
        <taxon>Coscinodiscophyceae</taxon>
        <taxon>Thalassiosirophycidae</taxon>
        <taxon>Thalassiosirales</taxon>
        <taxon>Thalassiosiraceae</taxon>
        <taxon>Thalassiosira</taxon>
    </lineage>
</organism>
<dbReference type="EMBL" id="AGNL01048246">
    <property type="protein sequence ID" value="EJK45780.1"/>
    <property type="molecule type" value="Genomic_DNA"/>
</dbReference>
<keyword evidence="3" id="KW-1185">Reference proteome</keyword>
<feature type="region of interest" description="Disordered" evidence="1">
    <location>
        <begin position="1"/>
        <end position="21"/>
    </location>
</feature>
<dbReference type="Proteomes" id="UP000266841">
    <property type="component" value="Unassembled WGS sequence"/>
</dbReference>